<keyword evidence="1" id="KW-0812">Transmembrane</keyword>
<dbReference type="AlphaFoldDB" id="W6S093"/>
<dbReference type="HOGENOM" id="CLU_117652_0_0_9"/>
<sequence>MKLNQLTKENYHPIDKTISFIKLNIYGMLITLIFCTIHIIIYNIIWNKKVLFLDINLKTAIGIILGIFLHEYIHGFVWHFFCEEKWKSIAFGFKLKSLTPYSTCNEALPIKRYKLGVIAPFLITGALPYILAVILNNSILLSISLFMTAGACGDLIILFLLRNEKKSSVVIDHPKLAGCIVYRKN</sequence>
<dbReference type="OrthoDB" id="9789112at2"/>
<proteinExistence type="predicted"/>
<dbReference type="Pfam" id="PF11667">
    <property type="entry name" value="DUF3267"/>
    <property type="match status" value="1"/>
</dbReference>
<feature type="transmembrane region" description="Helical" evidence="1">
    <location>
        <begin position="57"/>
        <end position="81"/>
    </location>
</feature>
<reference evidence="2 3" key="1">
    <citation type="submission" date="2013-11" db="EMBL/GenBank/DDBJ databases">
        <title>Complete genome sequence of Clostridum sp. M2/40.</title>
        <authorList>
            <person name="Wibberg D."/>
            <person name="Puehler A."/>
            <person name="Schlueter A."/>
        </authorList>
    </citation>
    <scope>NUCLEOTIDE SEQUENCE [LARGE SCALE GENOMIC DNA]</scope>
    <source>
        <strain evidence="3">M2/40</strain>
    </source>
</reference>
<feature type="transmembrane region" description="Helical" evidence="1">
    <location>
        <begin position="141"/>
        <end position="161"/>
    </location>
</feature>
<protein>
    <submittedName>
        <fullName evidence="2">Putative membrane protein</fullName>
    </submittedName>
</protein>
<gene>
    <name evidence="2" type="ORF">CM240_3036</name>
</gene>
<evidence type="ECO:0000313" key="2">
    <source>
        <dbReference type="EMBL" id="CDM70153.1"/>
    </source>
</evidence>
<evidence type="ECO:0000313" key="3">
    <source>
        <dbReference type="Proteomes" id="UP000019426"/>
    </source>
</evidence>
<keyword evidence="1" id="KW-1133">Transmembrane helix</keyword>
<name>W6S093_9CLOT</name>
<organism evidence="2 3">
    <name type="scientific">Clostridium bornimense</name>
    <dbReference type="NCBI Taxonomy" id="1216932"/>
    <lineage>
        <taxon>Bacteria</taxon>
        <taxon>Bacillati</taxon>
        <taxon>Bacillota</taxon>
        <taxon>Clostridia</taxon>
        <taxon>Eubacteriales</taxon>
        <taxon>Clostridiaceae</taxon>
        <taxon>Clostridium</taxon>
    </lineage>
</organism>
<dbReference type="PATRIC" id="fig|1216932.3.peg.3004"/>
<dbReference type="Proteomes" id="UP000019426">
    <property type="component" value="Chromosome M2/40_rep2"/>
</dbReference>
<evidence type="ECO:0000256" key="1">
    <source>
        <dbReference type="SAM" id="Phobius"/>
    </source>
</evidence>
<dbReference type="KEGG" id="clt:CM240_3036"/>
<feature type="transmembrane region" description="Helical" evidence="1">
    <location>
        <begin position="21"/>
        <end position="45"/>
    </location>
</feature>
<dbReference type="eggNOG" id="ENOG5031SK9">
    <property type="taxonomic scope" value="Bacteria"/>
</dbReference>
<feature type="transmembrane region" description="Helical" evidence="1">
    <location>
        <begin position="115"/>
        <end position="135"/>
    </location>
</feature>
<accession>W6S093</accession>
<dbReference type="EMBL" id="HG917869">
    <property type="protein sequence ID" value="CDM70153.1"/>
    <property type="molecule type" value="Genomic_DNA"/>
</dbReference>
<dbReference type="InterPro" id="IPR021683">
    <property type="entry name" value="DUF3267"/>
</dbReference>
<dbReference type="RefSeq" id="WP_051483889.1">
    <property type="nucleotide sequence ID" value="NZ_HG917869.1"/>
</dbReference>
<dbReference type="STRING" id="1216932.CM240_3036"/>
<keyword evidence="1" id="KW-0472">Membrane</keyword>
<keyword evidence="3" id="KW-1185">Reference proteome</keyword>